<evidence type="ECO:0000313" key="2">
    <source>
        <dbReference type="EMBL" id="MDT0267216.1"/>
    </source>
</evidence>
<protein>
    <submittedName>
        <fullName evidence="2">Uncharacterized protein</fullName>
    </submittedName>
</protein>
<dbReference type="RefSeq" id="WP_311667259.1">
    <property type="nucleotide sequence ID" value="NZ_JAVREO010000006.1"/>
</dbReference>
<dbReference type="Proteomes" id="UP001183410">
    <property type="component" value="Unassembled WGS sequence"/>
</dbReference>
<organism evidence="2 3">
    <name type="scientific">Streptomyces chisholmiae</name>
    <dbReference type="NCBI Taxonomy" id="3075540"/>
    <lineage>
        <taxon>Bacteria</taxon>
        <taxon>Bacillati</taxon>
        <taxon>Actinomycetota</taxon>
        <taxon>Actinomycetes</taxon>
        <taxon>Kitasatosporales</taxon>
        <taxon>Streptomycetaceae</taxon>
        <taxon>Streptomyces</taxon>
    </lineage>
</organism>
<sequence length="368" mass="38088">MAQTHYAERRSWNPLSPAVQLTEWELRIGGERLPLDELHLVAMAEAWLRGRWMGGGGTERPLSALPQGPGRVPVIRISGAARPLKVRNAAAFAAALGPLAVRRSGGQDQVRRAEAEAAGVGVPLWIARRQAPGPHGQAITVAVDRRLVRADVWSAGAPQVRLRGGYGRPAGFRGCLDELTVTVGPARATLEFDDGWRGINRSVGLGHDGSFWTLTPRNSRSSQLTRNGRPVATLTAPRPAELRRIGDRPMPLADVRHESFDPLDAVLAHLFAVAFGLGEANGAVRFGGRRALPHPSDPVVWEQPWYTGLRQHRHDSGPGGAADGWGGDGGGAEGGGADGGGGDGGGDGGGGGGGDGGDGGGGGGGGGE</sequence>
<feature type="region of interest" description="Disordered" evidence="1">
    <location>
        <begin position="310"/>
        <end position="368"/>
    </location>
</feature>
<accession>A0ABU2JR37</accession>
<evidence type="ECO:0000313" key="3">
    <source>
        <dbReference type="Proteomes" id="UP001183410"/>
    </source>
</evidence>
<dbReference type="EMBL" id="JAVREO010000006">
    <property type="protein sequence ID" value="MDT0267216.1"/>
    <property type="molecule type" value="Genomic_DNA"/>
</dbReference>
<evidence type="ECO:0000256" key="1">
    <source>
        <dbReference type="SAM" id="MobiDB-lite"/>
    </source>
</evidence>
<proteinExistence type="predicted"/>
<feature type="compositionally biased region" description="Gly residues" evidence="1">
    <location>
        <begin position="317"/>
        <end position="368"/>
    </location>
</feature>
<gene>
    <name evidence="2" type="ORF">RM844_13060</name>
</gene>
<comment type="caution">
    <text evidence="2">The sequence shown here is derived from an EMBL/GenBank/DDBJ whole genome shotgun (WGS) entry which is preliminary data.</text>
</comment>
<keyword evidence="3" id="KW-1185">Reference proteome</keyword>
<reference evidence="3" key="1">
    <citation type="submission" date="2023-07" db="EMBL/GenBank/DDBJ databases">
        <title>30 novel species of actinomycetes from the DSMZ collection.</title>
        <authorList>
            <person name="Nouioui I."/>
        </authorList>
    </citation>
    <scope>NUCLEOTIDE SEQUENCE [LARGE SCALE GENOMIC DNA]</scope>
    <source>
        <strain evidence="3">DSM 44915</strain>
    </source>
</reference>
<name>A0ABU2JR37_9ACTN</name>